<organism evidence="1 2">
    <name type="scientific">Gibbsiella dentisursi</name>
    <dbReference type="NCBI Taxonomy" id="796890"/>
    <lineage>
        <taxon>Bacteria</taxon>
        <taxon>Pseudomonadati</taxon>
        <taxon>Pseudomonadota</taxon>
        <taxon>Gammaproteobacteria</taxon>
        <taxon>Enterobacterales</taxon>
        <taxon>Yersiniaceae</taxon>
        <taxon>Gibbsiella</taxon>
    </lineage>
</organism>
<sequence length="151" mass="16809">MFSHIFMAAIFAIGDDVKKIVLVLAVLTLAGCARPYGPAEKVLNEQMVVPNPAEKQTKVTITRLKQFIGGGSGGVCKFLVSIDNKDVALLRQNQFVTAYLENGSHSLKVSNECHVMSLGMRKTLNIITDGTPQDYVTEIRFWGQYRMWQTK</sequence>
<evidence type="ECO:0008006" key="3">
    <source>
        <dbReference type="Google" id="ProtNLM"/>
    </source>
</evidence>
<accession>A0ABP7L1J7</accession>
<name>A0ABP7L1J7_9GAMM</name>
<dbReference type="EMBL" id="BAABDG010000002">
    <property type="protein sequence ID" value="GAA3890956.1"/>
    <property type="molecule type" value="Genomic_DNA"/>
</dbReference>
<comment type="caution">
    <text evidence="1">The sequence shown here is derived from an EMBL/GenBank/DDBJ whole genome shotgun (WGS) entry which is preliminary data.</text>
</comment>
<keyword evidence="2" id="KW-1185">Reference proteome</keyword>
<reference evidence="2" key="1">
    <citation type="journal article" date="2019" name="Int. J. Syst. Evol. Microbiol.">
        <title>The Global Catalogue of Microorganisms (GCM) 10K type strain sequencing project: providing services to taxonomists for standard genome sequencing and annotation.</title>
        <authorList>
            <consortium name="The Broad Institute Genomics Platform"/>
            <consortium name="The Broad Institute Genome Sequencing Center for Infectious Disease"/>
            <person name="Wu L."/>
            <person name="Ma J."/>
        </authorList>
    </citation>
    <scope>NUCLEOTIDE SEQUENCE [LARGE SCALE GENOMIC DNA]</scope>
    <source>
        <strain evidence="2">JCM 17201</strain>
    </source>
</reference>
<protein>
    <recommendedName>
        <fullName evidence="3">Lipoprotein</fullName>
    </recommendedName>
</protein>
<proteinExistence type="predicted"/>
<evidence type="ECO:0000313" key="1">
    <source>
        <dbReference type="EMBL" id="GAA3890956.1"/>
    </source>
</evidence>
<evidence type="ECO:0000313" key="2">
    <source>
        <dbReference type="Proteomes" id="UP001499994"/>
    </source>
</evidence>
<dbReference type="Proteomes" id="UP001499994">
    <property type="component" value="Unassembled WGS sequence"/>
</dbReference>
<dbReference type="RefSeq" id="WP_346080146.1">
    <property type="nucleotide sequence ID" value="NZ_BAABDG010000002.1"/>
</dbReference>
<gene>
    <name evidence="1" type="ORF">GCM10022405_15470</name>
</gene>